<protein>
    <submittedName>
        <fullName evidence="2">Uncharacterized protein</fullName>
    </submittedName>
</protein>
<organism evidence="2 3">
    <name type="scientific">Nephila pilipes</name>
    <name type="common">Giant wood spider</name>
    <name type="synonym">Nephila maculata</name>
    <dbReference type="NCBI Taxonomy" id="299642"/>
    <lineage>
        <taxon>Eukaryota</taxon>
        <taxon>Metazoa</taxon>
        <taxon>Ecdysozoa</taxon>
        <taxon>Arthropoda</taxon>
        <taxon>Chelicerata</taxon>
        <taxon>Arachnida</taxon>
        <taxon>Araneae</taxon>
        <taxon>Araneomorphae</taxon>
        <taxon>Entelegynae</taxon>
        <taxon>Araneoidea</taxon>
        <taxon>Nephilidae</taxon>
        <taxon>Nephila</taxon>
    </lineage>
</organism>
<evidence type="ECO:0000313" key="2">
    <source>
        <dbReference type="EMBL" id="GFU06666.1"/>
    </source>
</evidence>
<comment type="caution">
    <text evidence="2">The sequence shown here is derived from an EMBL/GenBank/DDBJ whole genome shotgun (WGS) entry which is preliminary data.</text>
</comment>
<feature type="region of interest" description="Disordered" evidence="1">
    <location>
        <begin position="36"/>
        <end position="55"/>
    </location>
</feature>
<keyword evidence="3" id="KW-1185">Reference proteome</keyword>
<dbReference type="Proteomes" id="UP000887013">
    <property type="component" value="Unassembled WGS sequence"/>
</dbReference>
<evidence type="ECO:0000256" key="1">
    <source>
        <dbReference type="SAM" id="MobiDB-lite"/>
    </source>
</evidence>
<sequence length="102" mass="11189">MENFRLLRGVLVTGHYRRFQTLFSCLGCGNGEEGSSFSGDSAECESGRTMPLTPERDSFIRPATVGVDTPPLFENSIGSPPNEKLFRKTSSVMGFCGFGREE</sequence>
<reference evidence="2" key="1">
    <citation type="submission" date="2020-08" db="EMBL/GenBank/DDBJ databases">
        <title>Multicomponent nature underlies the extraordinary mechanical properties of spider dragline silk.</title>
        <authorList>
            <person name="Kono N."/>
            <person name="Nakamura H."/>
            <person name="Mori M."/>
            <person name="Yoshida Y."/>
            <person name="Ohtoshi R."/>
            <person name="Malay A.D."/>
            <person name="Moran D.A.P."/>
            <person name="Tomita M."/>
            <person name="Numata K."/>
            <person name="Arakawa K."/>
        </authorList>
    </citation>
    <scope>NUCLEOTIDE SEQUENCE</scope>
</reference>
<dbReference type="EMBL" id="BMAW01124177">
    <property type="protein sequence ID" value="GFU06666.1"/>
    <property type="molecule type" value="Genomic_DNA"/>
</dbReference>
<gene>
    <name evidence="2" type="ORF">NPIL_290361</name>
</gene>
<dbReference type="AlphaFoldDB" id="A0A8X6QC46"/>
<accession>A0A8X6QC46</accession>
<proteinExistence type="predicted"/>
<evidence type="ECO:0000313" key="3">
    <source>
        <dbReference type="Proteomes" id="UP000887013"/>
    </source>
</evidence>
<name>A0A8X6QC46_NEPPI</name>